<reference evidence="2 3" key="1">
    <citation type="submission" date="2019-10" db="EMBL/GenBank/DDBJ databases">
        <title>Whole genome shotgun sequence of Acrocarpospora pleiomorpha NBRC 16267.</title>
        <authorList>
            <person name="Ichikawa N."/>
            <person name="Kimura A."/>
            <person name="Kitahashi Y."/>
            <person name="Komaki H."/>
            <person name="Oguchi A."/>
        </authorList>
    </citation>
    <scope>NUCLEOTIDE SEQUENCE [LARGE SCALE GENOMIC DNA]</scope>
    <source>
        <strain evidence="2 3">NBRC 16267</strain>
    </source>
</reference>
<feature type="transmembrane region" description="Helical" evidence="1">
    <location>
        <begin position="179"/>
        <end position="197"/>
    </location>
</feature>
<evidence type="ECO:0000313" key="3">
    <source>
        <dbReference type="Proteomes" id="UP000377595"/>
    </source>
</evidence>
<evidence type="ECO:0000256" key="1">
    <source>
        <dbReference type="SAM" id="Phobius"/>
    </source>
</evidence>
<protein>
    <recommendedName>
        <fullName evidence="4">Intracellular septation protein A</fullName>
    </recommendedName>
</protein>
<feature type="transmembrane region" description="Helical" evidence="1">
    <location>
        <begin position="67"/>
        <end position="87"/>
    </location>
</feature>
<sequence length="210" mass="23555">MSHPPFALPRATAMIKQAVPRILEGVIAPLAVFYSALYLLGFAGALIAAATWVYGSVGWRLIRRLPIPGTMIVASIAITFRTLLGLWTNDHVVYFIQPEIGTICISLIFIASVRLRRPLVQKLTLDYIHLPSFVLRHERMRRFFARITLLWAFVLLANSTVSIWLLVHQSIAEYPLTRALVVALITGLAFVGSVWAFRRVLSRLHAENPA</sequence>
<feature type="transmembrane region" description="Helical" evidence="1">
    <location>
        <begin position="31"/>
        <end position="55"/>
    </location>
</feature>
<dbReference type="EMBL" id="BLAF01000026">
    <property type="protein sequence ID" value="GES21884.1"/>
    <property type="molecule type" value="Genomic_DNA"/>
</dbReference>
<dbReference type="RefSeq" id="WP_155346845.1">
    <property type="nucleotide sequence ID" value="NZ_BAAAHM010000015.1"/>
</dbReference>
<comment type="caution">
    <text evidence="2">The sequence shown here is derived from an EMBL/GenBank/DDBJ whole genome shotgun (WGS) entry which is preliminary data.</text>
</comment>
<dbReference type="NCBIfam" id="NF041646">
    <property type="entry name" value="VC0807_fam"/>
    <property type="match status" value="1"/>
</dbReference>
<keyword evidence="3" id="KW-1185">Reference proteome</keyword>
<dbReference type="Proteomes" id="UP000377595">
    <property type="component" value="Unassembled WGS sequence"/>
</dbReference>
<keyword evidence="1" id="KW-0472">Membrane</keyword>
<name>A0A5M3XKW4_9ACTN</name>
<feature type="transmembrane region" description="Helical" evidence="1">
    <location>
        <begin position="93"/>
        <end position="113"/>
    </location>
</feature>
<keyword evidence="1" id="KW-0812">Transmembrane</keyword>
<proteinExistence type="predicted"/>
<evidence type="ECO:0008006" key="4">
    <source>
        <dbReference type="Google" id="ProtNLM"/>
    </source>
</evidence>
<accession>A0A5M3XKW4</accession>
<organism evidence="2 3">
    <name type="scientific">Acrocarpospora pleiomorpha</name>
    <dbReference type="NCBI Taxonomy" id="90975"/>
    <lineage>
        <taxon>Bacteria</taxon>
        <taxon>Bacillati</taxon>
        <taxon>Actinomycetota</taxon>
        <taxon>Actinomycetes</taxon>
        <taxon>Streptosporangiales</taxon>
        <taxon>Streptosporangiaceae</taxon>
        <taxon>Acrocarpospora</taxon>
    </lineage>
</organism>
<dbReference type="OrthoDB" id="3783129at2"/>
<keyword evidence="1" id="KW-1133">Transmembrane helix</keyword>
<evidence type="ECO:0000313" key="2">
    <source>
        <dbReference type="EMBL" id="GES21884.1"/>
    </source>
</evidence>
<dbReference type="AlphaFoldDB" id="A0A5M3XKW4"/>
<feature type="transmembrane region" description="Helical" evidence="1">
    <location>
        <begin position="143"/>
        <end position="167"/>
    </location>
</feature>
<gene>
    <name evidence="2" type="ORF">Aple_047810</name>
</gene>